<name>A0A3A4NHS7_ABYX5</name>
<comment type="caution">
    <text evidence="1">The sequence shown here is derived from an EMBL/GenBank/DDBJ whole genome shotgun (WGS) entry which is preliminary data.</text>
</comment>
<accession>A0A3A4NHS7</accession>
<dbReference type="AlphaFoldDB" id="A0A3A4NHS7"/>
<organism evidence="1 2">
    <name type="scientific">Abyssobacteria bacterium (strain SURF_5)</name>
    <dbReference type="NCBI Taxonomy" id="2093360"/>
    <lineage>
        <taxon>Bacteria</taxon>
        <taxon>Pseudomonadati</taxon>
        <taxon>Candidatus Hydrogenedentota</taxon>
        <taxon>Candidatus Abyssobacteria</taxon>
    </lineage>
</organism>
<proteinExistence type="predicted"/>
<dbReference type="EMBL" id="QZKU01000109">
    <property type="protein sequence ID" value="RJP17876.1"/>
    <property type="molecule type" value="Genomic_DNA"/>
</dbReference>
<sequence length="63" mass="7029">MIFRLESQTIPREAEGAASIAGDDFIFPGFAGKISRKGPWKLRVIRDQLCESMQSTTLFSIPL</sequence>
<dbReference type="Proteomes" id="UP000265882">
    <property type="component" value="Unassembled WGS sequence"/>
</dbReference>
<gene>
    <name evidence="1" type="ORF">C4520_15480</name>
</gene>
<reference evidence="1 2" key="1">
    <citation type="journal article" date="2017" name="ISME J.">
        <title>Energy and carbon metabolisms in a deep terrestrial subsurface fluid microbial community.</title>
        <authorList>
            <person name="Momper L."/>
            <person name="Jungbluth S.P."/>
            <person name="Lee M.D."/>
            <person name="Amend J.P."/>
        </authorList>
    </citation>
    <scope>NUCLEOTIDE SEQUENCE [LARGE SCALE GENOMIC DNA]</scope>
    <source>
        <strain evidence="1">SURF_5</strain>
    </source>
</reference>
<protein>
    <submittedName>
        <fullName evidence="1">Uncharacterized protein</fullName>
    </submittedName>
</protein>
<evidence type="ECO:0000313" key="2">
    <source>
        <dbReference type="Proteomes" id="UP000265882"/>
    </source>
</evidence>
<evidence type="ECO:0000313" key="1">
    <source>
        <dbReference type="EMBL" id="RJP17876.1"/>
    </source>
</evidence>